<dbReference type="eggNOG" id="COG0277">
    <property type="taxonomic scope" value="Bacteria"/>
</dbReference>
<dbReference type="PANTHER" id="PTHR11748:SF119">
    <property type="entry name" value="D-2-HYDROXYGLUTARATE DEHYDROGENASE"/>
    <property type="match status" value="1"/>
</dbReference>
<evidence type="ECO:0000256" key="12">
    <source>
        <dbReference type="ARBA" id="ARBA00067680"/>
    </source>
</evidence>
<evidence type="ECO:0000256" key="5">
    <source>
        <dbReference type="ARBA" id="ARBA00022827"/>
    </source>
</evidence>
<reference evidence="15 16" key="1">
    <citation type="journal article" date="2010" name="Stand. Genomic Sci.">
        <title>Complete genome sequence of Ferrimonas balearica type strain (PAT).</title>
        <authorList>
            <person name="Nolan M."/>
            <person name="Sikorski J."/>
            <person name="Davenport K."/>
            <person name="Lucas S."/>
            <person name="Glavina Del Rio T."/>
            <person name="Tice H."/>
            <person name="Cheng J."/>
            <person name="Goodwin L."/>
            <person name="Pitluck S."/>
            <person name="Liolios K."/>
            <person name="Ivanova N."/>
            <person name="Mavromatis K."/>
            <person name="Ovchinnikova G."/>
            <person name="Pati A."/>
            <person name="Chen A."/>
            <person name="Palaniappan K."/>
            <person name="Land M."/>
            <person name="Hauser L."/>
            <person name="Chang Y."/>
            <person name="Jeffries C."/>
            <person name="Tapia R."/>
            <person name="Brettin T."/>
            <person name="Detter J."/>
            <person name="Han C."/>
            <person name="Yasawong M."/>
            <person name="Rohde M."/>
            <person name="Tindall B."/>
            <person name="Goker M."/>
            <person name="Woyke T."/>
            <person name="Bristow J."/>
            <person name="Eisen J."/>
            <person name="Markowitz V."/>
            <person name="Hugenholtz P."/>
            <person name="Kyrpides N."/>
            <person name="Klenk H."/>
            <person name="Lapidus A."/>
        </authorList>
    </citation>
    <scope>NUCLEOTIDE SEQUENCE [LARGE SCALE GENOMIC DNA]</scope>
    <source>
        <strain evidence="16">DSM 9799 / CCM 4581 / KCTC 23876 / PAT</strain>
    </source>
</reference>
<dbReference type="Gene3D" id="3.30.70.2740">
    <property type="match status" value="1"/>
</dbReference>
<evidence type="ECO:0000256" key="7">
    <source>
        <dbReference type="ARBA" id="ARBA00023004"/>
    </source>
</evidence>
<comment type="cofactor">
    <cofactor evidence="1">
        <name>FAD</name>
        <dbReference type="ChEBI" id="CHEBI:57692"/>
    </cofactor>
</comment>
<dbReference type="Gene3D" id="3.30.465.10">
    <property type="match status" value="1"/>
</dbReference>
<dbReference type="FunFam" id="3.30.70.2740:FF:000003">
    <property type="entry name" value="Oxidoreductase, FAD-binding, putative"/>
    <property type="match status" value="1"/>
</dbReference>
<keyword evidence="2" id="KW-0004">4Fe-4S</keyword>
<accession>E1SVS2</accession>
<evidence type="ECO:0000313" key="16">
    <source>
        <dbReference type="Proteomes" id="UP000006683"/>
    </source>
</evidence>
<keyword evidence="5" id="KW-0274">FAD</keyword>
<comment type="similarity">
    <text evidence="11">In the N-terminal section; belongs to the FAD-binding oxidoreductase/transferase type 4 family.</text>
</comment>
<evidence type="ECO:0000256" key="11">
    <source>
        <dbReference type="ARBA" id="ARBA00060924"/>
    </source>
</evidence>
<dbReference type="PROSITE" id="PS51387">
    <property type="entry name" value="FAD_PCMH"/>
    <property type="match status" value="1"/>
</dbReference>
<dbReference type="InterPro" id="IPR004113">
    <property type="entry name" value="FAD-bd_oxidored_4_C"/>
</dbReference>
<dbReference type="PROSITE" id="PS51379">
    <property type="entry name" value="4FE4S_FER_2"/>
    <property type="match status" value="1"/>
</dbReference>
<evidence type="ECO:0000256" key="8">
    <source>
        <dbReference type="ARBA" id="ARBA00023014"/>
    </source>
</evidence>
<dbReference type="PANTHER" id="PTHR11748">
    <property type="entry name" value="D-LACTATE DEHYDROGENASE"/>
    <property type="match status" value="1"/>
</dbReference>
<proteinExistence type="inferred from homology"/>
<dbReference type="AlphaFoldDB" id="E1SVS2"/>
<evidence type="ECO:0000256" key="2">
    <source>
        <dbReference type="ARBA" id="ARBA00022485"/>
    </source>
</evidence>
<evidence type="ECO:0000256" key="6">
    <source>
        <dbReference type="ARBA" id="ARBA00023002"/>
    </source>
</evidence>
<organism evidence="15 16">
    <name type="scientific">Ferrimonas balearica (strain DSM 9799 / CCM 4581 / KCTC 23876 / PAT)</name>
    <dbReference type="NCBI Taxonomy" id="550540"/>
    <lineage>
        <taxon>Bacteria</taxon>
        <taxon>Pseudomonadati</taxon>
        <taxon>Pseudomonadota</taxon>
        <taxon>Gammaproteobacteria</taxon>
        <taxon>Alteromonadales</taxon>
        <taxon>Ferrimonadaceae</taxon>
        <taxon>Ferrimonas</taxon>
    </lineage>
</organism>
<dbReference type="GeneID" id="67182399"/>
<dbReference type="HOGENOM" id="CLU_010756_1_0_6"/>
<dbReference type="GO" id="GO:1903457">
    <property type="term" value="P:lactate catabolic process"/>
    <property type="evidence" value="ECO:0007669"/>
    <property type="project" value="TreeGrafter"/>
</dbReference>
<dbReference type="EMBL" id="CP002209">
    <property type="protein sequence ID" value="ADN76403.1"/>
    <property type="molecule type" value="Genomic_DNA"/>
</dbReference>
<dbReference type="Gene3D" id="3.30.43.10">
    <property type="entry name" value="Uridine Diphospho-n-acetylenolpyruvylglucosamine Reductase, domain 2"/>
    <property type="match status" value="1"/>
</dbReference>
<dbReference type="InterPro" id="IPR006094">
    <property type="entry name" value="Oxid_FAD_bind_N"/>
</dbReference>
<keyword evidence="16" id="KW-1185">Reference proteome</keyword>
<feature type="domain" description="FAD-binding PCMH-type" evidence="14">
    <location>
        <begin position="48"/>
        <end position="278"/>
    </location>
</feature>
<evidence type="ECO:0000256" key="10">
    <source>
        <dbReference type="ARBA" id="ARBA00051291"/>
    </source>
</evidence>
<protein>
    <recommendedName>
        <fullName evidence="12">D-2-hydroxyglutarate dehydrogenase</fullName>
        <ecNumber evidence="9">1.1.99.39</ecNumber>
    </recommendedName>
</protein>
<dbReference type="GO" id="GO:0071949">
    <property type="term" value="F:FAD binding"/>
    <property type="evidence" value="ECO:0007669"/>
    <property type="project" value="InterPro"/>
</dbReference>
<dbReference type="STRING" id="550540.Fbal_2200"/>
<dbReference type="Gene3D" id="1.10.1060.10">
    <property type="entry name" value="Alpha-helical ferredoxin"/>
    <property type="match status" value="1"/>
</dbReference>
<keyword evidence="7" id="KW-0408">Iron</keyword>
<dbReference type="SUPFAM" id="SSF55103">
    <property type="entry name" value="FAD-linked oxidases, C-terminal domain"/>
    <property type="match status" value="1"/>
</dbReference>
<keyword evidence="8" id="KW-0411">Iron-sulfur</keyword>
<keyword evidence="4" id="KW-0479">Metal-binding</keyword>
<dbReference type="RefSeq" id="WP_013345709.1">
    <property type="nucleotide sequence ID" value="NC_014541.1"/>
</dbReference>
<dbReference type="GO" id="GO:0004458">
    <property type="term" value="F:D-lactate dehydrogenase (cytochrome) activity"/>
    <property type="evidence" value="ECO:0007669"/>
    <property type="project" value="TreeGrafter"/>
</dbReference>
<dbReference type="InterPro" id="IPR017896">
    <property type="entry name" value="4Fe4S_Fe-S-bd"/>
</dbReference>
<dbReference type="KEGG" id="fbl:Fbal_2200"/>
<dbReference type="eggNOG" id="COG0247">
    <property type="taxonomic scope" value="Bacteria"/>
</dbReference>
<comment type="catalytic activity">
    <reaction evidence="10">
        <text>(R)-2-hydroxyglutarate + A = 2-oxoglutarate + AH2</text>
        <dbReference type="Rhea" id="RHEA:38295"/>
        <dbReference type="ChEBI" id="CHEBI:13193"/>
        <dbReference type="ChEBI" id="CHEBI:15801"/>
        <dbReference type="ChEBI" id="CHEBI:16810"/>
        <dbReference type="ChEBI" id="CHEBI:17499"/>
        <dbReference type="EC" id="1.1.99.39"/>
    </reaction>
    <physiologicalReaction direction="left-to-right" evidence="10">
        <dbReference type="Rhea" id="RHEA:38296"/>
    </physiologicalReaction>
</comment>
<evidence type="ECO:0000256" key="1">
    <source>
        <dbReference type="ARBA" id="ARBA00001974"/>
    </source>
</evidence>
<dbReference type="GO" id="GO:0046872">
    <property type="term" value="F:metal ion binding"/>
    <property type="evidence" value="ECO:0007669"/>
    <property type="project" value="UniProtKB-KW"/>
</dbReference>
<evidence type="ECO:0000256" key="4">
    <source>
        <dbReference type="ARBA" id="ARBA00022723"/>
    </source>
</evidence>
<evidence type="ECO:0000256" key="3">
    <source>
        <dbReference type="ARBA" id="ARBA00022630"/>
    </source>
</evidence>
<dbReference type="GO" id="GO:0051990">
    <property type="term" value="F:(R)-2-hydroxyglutarate dehydrogenase activity"/>
    <property type="evidence" value="ECO:0007669"/>
    <property type="project" value="UniProtKB-EC"/>
</dbReference>
<dbReference type="InterPro" id="IPR016167">
    <property type="entry name" value="FAD-bd_PCMH_sub1"/>
</dbReference>
<dbReference type="InterPro" id="IPR016164">
    <property type="entry name" value="FAD-linked_Oxase-like_C"/>
</dbReference>
<evidence type="ECO:0000256" key="9">
    <source>
        <dbReference type="ARBA" id="ARBA00039003"/>
    </source>
</evidence>
<keyword evidence="6 15" id="KW-0560">Oxidoreductase</keyword>
<dbReference type="InterPro" id="IPR009051">
    <property type="entry name" value="Helical_ferredxn"/>
</dbReference>
<dbReference type="Pfam" id="PF02913">
    <property type="entry name" value="FAD-oxidase_C"/>
    <property type="match status" value="1"/>
</dbReference>
<dbReference type="Proteomes" id="UP000006683">
    <property type="component" value="Chromosome"/>
</dbReference>
<name>E1SVS2_FERBD</name>
<dbReference type="Pfam" id="PF13183">
    <property type="entry name" value="Fer4_8"/>
    <property type="match status" value="1"/>
</dbReference>
<dbReference type="InterPro" id="IPR017900">
    <property type="entry name" value="4Fe4S_Fe_S_CS"/>
</dbReference>
<dbReference type="InterPro" id="IPR016169">
    <property type="entry name" value="FAD-bd_PCMH_sub2"/>
</dbReference>
<evidence type="ECO:0000259" key="13">
    <source>
        <dbReference type="PROSITE" id="PS51379"/>
    </source>
</evidence>
<dbReference type="Pfam" id="PF01565">
    <property type="entry name" value="FAD_binding_4"/>
    <property type="match status" value="1"/>
</dbReference>
<dbReference type="InterPro" id="IPR016166">
    <property type="entry name" value="FAD-bd_PCMH"/>
</dbReference>
<dbReference type="SUPFAM" id="SSF46548">
    <property type="entry name" value="alpha-helical ferredoxin"/>
    <property type="match status" value="1"/>
</dbReference>
<dbReference type="EC" id="1.1.99.39" evidence="9"/>
<dbReference type="GO" id="GO:0051539">
    <property type="term" value="F:4 iron, 4 sulfur cluster binding"/>
    <property type="evidence" value="ECO:0007669"/>
    <property type="project" value="UniProtKB-KW"/>
</dbReference>
<evidence type="ECO:0000259" key="14">
    <source>
        <dbReference type="PROSITE" id="PS51387"/>
    </source>
</evidence>
<dbReference type="OrthoDB" id="9811557at2"/>
<dbReference type="GO" id="GO:0008720">
    <property type="term" value="F:D-lactate dehydrogenase (NAD+) activity"/>
    <property type="evidence" value="ECO:0007669"/>
    <property type="project" value="TreeGrafter"/>
</dbReference>
<feature type="domain" description="4Fe-4S ferredoxin-type" evidence="13">
    <location>
        <begin position="647"/>
        <end position="680"/>
    </location>
</feature>
<dbReference type="PROSITE" id="PS00198">
    <property type="entry name" value="4FE4S_FER_1"/>
    <property type="match status" value="1"/>
</dbReference>
<dbReference type="SUPFAM" id="SSF56176">
    <property type="entry name" value="FAD-binding/transporter-associated domain-like"/>
    <property type="match status" value="1"/>
</dbReference>
<evidence type="ECO:0000313" key="15">
    <source>
        <dbReference type="EMBL" id="ADN76403.1"/>
    </source>
</evidence>
<gene>
    <name evidence="15" type="ordered locus">Fbal_2200</name>
</gene>
<keyword evidence="3" id="KW-0285">Flavoprotein</keyword>
<dbReference type="InterPro" id="IPR036318">
    <property type="entry name" value="FAD-bd_PCMH-like_sf"/>
</dbReference>
<sequence>MIPALDPQAVLDPQYRDYLGALKGAGFQGEVETRYGHRLSLATDNSVYQMLPQGLLFPRDADDIQLALRLAQNPEFRDLTFSARGGGTGTNGQSLNRGIIVDTSRHMRRVCAVDAEARQAVVQCGVIKDALNDELRAHGLFFSPDLSTSNRATLGGMINTDASGAGSLVYGKTSDHVLSVRAILDDGSELVTAPWDAKARAALTGRARELAESVLALCQEKQGLIEARFPKLNRFLTGYDLKHAYDPDTDILDLTRLLCGSEGTLAFIVEATLDLTPIPDTRVLVNIQYDSFDSALRHAPQLVAAEATVVETIDATVLNLAREDVSWHTVSDLVAPQDPAQAERFDGINMVEFAGDADEVEGKLIALLAHLDSGDNGAVLGYKVCRDAASLGRVYAMRKKAVGLLANAKGARKPLAFVEDTAVPPEKLADFIAEFRALLDGEGLQYGMFGHVDAGVLHVRPALDLCDPADERQLKKLSDQVAELTRQYGGLMWGEHGRGVRSEYGPAVFGELFDDLRRIKGWFDPDNRLNPGKICTPLHSDDQLYPVESPSRGAFNRRISPQSREEYERAIRCNGNGLCFNYQVDSPMCPSYKASGDRVESPKGRAELYRAWLRLLAREGVDLAQYPPRPAPLWQRVRNQFSNEVDFSHEVHAGMLSCLACKACSGACPVKVDIPTLRAEFLHHYYGRYLRPLKDHFVANLEDTLPLQARFPKLVNALSQNRFSQWALKSVVGYVDPPALSVPTLTERVADSQPTTLAELERRLARASTEQRQQMVLLVQDPFTSHYDAALVEAGLTLLSKLGFTPLLVPYLPNGKPQHIKGFLDRFRRTAHKTATALNRLARFEVPMVGLDPALVLTYSDEYVTVLKEERGAFEVEVLQSFLARHIARWPARQTTGRAYRLMGHCTENSVRPTGATEWQQVIGHFGGELKTVSLGCCGMAGTYGHEVANLSRSRELFDASWAPELAREGGEPLSSGYSCRSQVKRFGLKTLRHPLQVLLELLDA</sequence>